<evidence type="ECO:0000313" key="8">
    <source>
        <dbReference type="EMBL" id="KAI1608091.1"/>
    </source>
</evidence>
<dbReference type="InterPro" id="IPR001951">
    <property type="entry name" value="Histone_H4"/>
</dbReference>
<evidence type="ECO:0000313" key="9">
    <source>
        <dbReference type="Proteomes" id="UP001203852"/>
    </source>
</evidence>
<comment type="subcellular location">
    <subcellularLocation>
        <location evidence="2">Chromosome</location>
    </subcellularLocation>
    <subcellularLocation>
        <location evidence="1">Nucleus</location>
    </subcellularLocation>
</comment>
<dbReference type="GO" id="GO:0003677">
    <property type="term" value="F:DNA binding"/>
    <property type="evidence" value="ECO:0007669"/>
    <property type="project" value="UniProtKB-KW"/>
</dbReference>
<keyword evidence="4" id="KW-0158">Chromosome</keyword>
<keyword evidence="5" id="KW-0238">DNA-binding</keyword>
<dbReference type="CDD" id="cd22912">
    <property type="entry name" value="HFD_H4"/>
    <property type="match status" value="1"/>
</dbReference>
<keyword evidence="7" id="KW-0544">Nucleosome core</keyword>
<reference evidence="8" key="1">
    <citation type="journal article" date="2022" name="bioRxiv">
        <title>Deciphering the potential niche of two novel black yeast fungi from a biological soil crust based on their genomes, phenotypes, and melanin regulation.</title>
        <authorList>
            <consortium name="DOE Joint Genome Institute"/>
            <person name="Carr E.C."/>
            <person name="Barton Q."/>
            <person name="Grambo S."/>
            <person name="Sullivan M."/>
            <person name="Renfro C.M."/>
            <person name="Kuo A."/>
            <person name="Pangilinan J."/>
            <person name="Lipzen A."/>
            <person name="Keymanesh K."/>
            <person name="Savage E."/>
            <person name="Barry K."/>
            <person name="Grigoriev I.V."/>
            <person name="Riekhof W.R."/>
            <person name="Harris S.S."/>
        </authorList>
    </citation>
    <scope>NUCLEOTIDE SEQUENCE</scope>
    <source>
        <strain evidence="8">JF 03-4F</strain>
    </source>
</reference>
<accession>A0AAN6I8I9</accession>
<evidence type="ECO:0008006" key="10">
    <source>
        <dbReference type="Google" id="ProtNLM"/>
    </source>
</evidence>
<dbReference type="AlphaFoldDB" id="A0AAN6I8I9"/>
<evidence type="ECO:0000256" key="3">
    <source>
        <dbReference type="ARBA" id="ARBA00006564"/>
    </source>
</evidence>
<dbReference type="Gene3D" id="1.10.20.10">
    <property type="entry name" value="Histone, subunit A"/>
    <property type="match status" value="1"/>
</dbReference>
<comment type="similarity">
    <text evidence="3">Belongs to the histone H4 family.</text>
</comment>
<name>A0AAN6I8I9_9EURO</name>
<sequence>MPIATPTKAYGLARPGAHVPKRHRRNMRRVDAIQGVTRPAIRRLARRGGVIRIQREIYDTVRGVLRKQLEEIIGKLVSLFGGSDEHNAKPCLPRGRERKTVTHDDVCFVLYRMGRPLYGFEWPYLGEQRRVGILPY</sequence>
<dbReference type="InterPro" id="IPR009072">
    <property type="entry name" value="Histone-fold"/>
</dbReference>
<dbReference type="GO" id="GO:0046982">
    <property type="term" value="F:protein heterodimerization activity"/>
    <property type="evidence" value="ECO:0007669"/>
    <property type="project" value="InterPro"/>
</dbReference>
<proteinExistence type="inferred from homology"/>
<gene>
    <name evidence="8" type="ORF">EDD36DRAFT_105088</name>
</gene>
<evidence type="ECO:0000256" key="6">
    <source>
        <dbReference type="ARBA" id="ARBA00023242"/>
    </source>
</evidence>
<protein>
    <recommendedName>
        <fullName evidence="10">Histone H4</fullName>
    </recommendedName>
</protein>
<keyword evidence="9" id="KW-1185">Reference proteome</keyword>
<dbReference type="PRINTS" id="PR00623">
    <property type="entry name" value="HISTONEH4"/>
</dbReference>
<keyword evidence="6" id="KW-0539">Nucleus</keyword>
<evidence type="ECO:0000256" key="1">
    <source>
        <dbReference type="ARBA" id="ARBA00004123"/>
    </source>
</evidence>
<dbReference type="GO" id="GO:0005634">
    <property type="term" value="C:nucleus"/>
    <property type="evidence" value="ECO:0007669"/>
    <property type="project" value="UniProtKB-SubCell"/>
</dbReference>
<evidence type="ECO:0000256" key="7">
    <source>
        <dbReference type="ARBA" id="ARBA00023269"/>
    </source>
</evidence>
<evidence type="ECO:0000256" key="2">
    <source>
        <dbReference type="ARBA" id="ARBA00004286"/>
    </source>
</evidence>
<comment type="caution">
    <text evidence="8">The sequence shown here is derived from an EMBL/GenBank/DDBJ whole genome shotgun (WGS) entry which is preliminary data.</text>
</comment>
<dbReference type="SUPFAM" id="SSF47113">
    <property type="entry name" value="Histone-fold"/>
    <property type="match status" value="1"/>
</dbReference>
<dbReference type="Proteomes" id="UP001203852">
    <property type="component" value="Unassembled WGS sequence"/>
</dbReference>
<dbReference type="EMBL" id="MU404364">
    <property type="protein sequence ID" value="KAI1608091.1"/>
    <property type="molecule type" value="Genomic_DNA"/>
</dbReference>
<evidence type="ECO:0000256" key="4">
    <source>
        <dbReference type="ARBA" id="ARBA00022454"/>
    </source>
</evidence>
<dbReference type="GO" id="GO:0000786">
    <property type="term" value="C:nucleosome"/>
    <property type="evidence" value="ECO:0007669"/>
    <property type="project" value="UniProtKB-KW"/>
</dbReference>
<dbReference type="PANTHER" id="PTHR10484">
    <property type="entry name" value="HISTONE H4"/>
    <property type="match status" value="1"/>
</dbReference>
<dbReference type="GO" id="GO:0030527">
    <property type="term" value="F:structural constituent of chromatin"/>
    <property type="evidence" value="ECO:0007669"/>
    <property type="project" value="InterPro"/>
</dbReference>
<evidence type="ECO:0000256" key="5">
    <source>
        <dbReference type="ARBA" id="ARBA00023125"/>
    </source>
</evidence>
<organism evidence="8 9">
    <name type="scientific">Exophiala viscosa</name>
    <dbReference type="NCBI Taxonomy" id="2486360"/>
    <lineage>
        <taxon>Eukaryota</taxon>
        <taxon>Fungi</taxon>
        <taxon>Dikarya</taxon>
        <taxon>Ascomycota</taxon>
        <taxon>Pezizomycotina</taxon>
        <taxon>Eurotiomycetes</taxon>
        <taxon>Chaetothyriomycetidae</taxon>
        <taxon>Chaetothyriales</taxon>
        <taxon>Herpotrichiellaceae</taxon>
        <taxon>Exophiala</taxon>
    </lineage>
</organism>